<feature type="domain" description="Arb2" evidence="1">
    <location>
        <begin position="21"/>
        <end position="135"/>
    </location>
</feature>
<dbReference type="SUPFAM" id="SSF53474">
    <property type="entry name" value="alpha/beta-Hydrolases"/>
    <property type="match status" value="1"/>
</dbReference>
<evidence type="ECO:0000313" key="2">
    <source>
        <dbReference type="EMBL" id="CAD9164619.1"/>
    </source>
</evidence>
<protein>
    <recommendedName>
        <fullName evidence="1">Arb2 domain-containing protein</fullName>
    </recommendedName>
</protein>
<sequence length="287" mass="31063">MEELRALGYEYRGGRLLAVGKDEGFKFKDQAHYDALADAVLRYVTSLLESEAQLRPLWLPLGAESGPRCPIYVSEGFESATKVLLLIQGSGRVRVGVWGCALCINKDLDQGTMLPYLREAAARGYGVMVLNPNMNEVDGEPIPGSEAPDRHVEYVWQNIVASRCGGAATIDVIAHSNGGRALLYFLAECKDGETAAKRINQLVFTDSYHQGGQAASLGPEGQALLRERCVNYVPHEAPFGTPVKEWVSLGNAFTQDSKGCPCVSAQTPDHAATNQASLKAAFDFIAK</sequence>
<gene>
    <name evidence="2" type="ORF">ACAT0790_LOCUS41385</name>
</gene>
<evidence type="ECO:0000259" key="1">
    <source>
        <dbReference type="Pfam" id="PF22749"/>
    </source>
</evidence>
<dbReference type="GO" id="GO:0031048">
    <property type="term" value="P:regulatory ncRNA-mediated heterochromatin formation"/>
    <property type="evidence" value="ECO:0007669"/>
    <property type="project" value="TreeGrafter"/>
</dbReference>
<proteinExistence type="predicted"/>
<dbReference type="PANTHER" id="PTHR21357:SF4">
    <property type="entry name" value="FAM172 FAMILY PROTEIN HOMOLOG CG10038"/>
    <property type="match status" value="1"/>
</dbReference>
<dbReference type="Gene3D" id="3.40.50.1820">
    <property type="entry name" value="alpha/beta hydrolase"/>
    <property type="match status" value="1"/>
</dbReference>
<dbReference type="Pfam" id="PF22749">
    <property type="entry name" value="Arb2"/>
    <property type="match status" value="2"/>
</dbReference>
<name>A0A7S1WF98_ALECA</name>
<dbReference type="AlphaFoldDB" id="A0A7S1WF98"/>
<dbReference type="GO" id="GO:0035197">
    <property type="term" value="F:siRNA binding"/>
    <property type="evidence" value="ECO:0007669"/>
    <property type="project" value="TreeGrafter"/>
</dbReference>
<dbReference type="GO" id="GO:0005634">
    <property type="term" value="C:nucleus"/>
    <property type="evidence" value="ECO:0007669"/>
    <property type="project" value="TreeGrafter"/>
</dbReference>
<feature type="domain" description="Arb2" evidence="1">
    <location>
        <begin position="141"/>
        <end position="238"/>
    </location>
</feature>
<dbReference type="InterPro" id="IPR029058">
    <property type="entry name" value="AB_hydrolase_fold"/>
</dbReference>
<dbReference type="InterPro" id="IPR048263">
    <property type="entry name" value="Arb2"/>
</dbReference>
<dbReference type="InterPro" id="IPR053858">
    <property type="entry name" value="Arb2_dom"/>
</dbReference>
<organism evidence="2">
    <name type="scientific">Alexandrium catenella</name>
    <name type="common">Red tide dinoflagellate</name>
    <name type="synonym">Gonyaulax catenella</name>
    <dbReference type="NCBI Taxonomy" id="2925"/>
    <lineage>
        <taxon>Eukaryota</taxon>
        <taxon>Sar</taxon>
        <taxon>Alveolata</taxon>
        <taxon>Dinophyceae</taxon>
        <taxon>Gonyaulacales</taxon>
        <taxon>Pyrocystaceae</taxon>
        <taxon>Alexandrium</taxon>
    </lineage>
</organism>
<dbReference type="PANTHER" id="PTHR21357">
    <property type="entry name" value="FAM172 FAMILY PROTEIN HOMOLOG CG10038"/>
    <property type="match status" value="1"/>
</dbReference>
<reference evidence="2" key="1">
    <citation type="submission" date="2021-01" db="EMBL/GenBank/DDBJ databases">
        <authorList>
            <person name="Corre E."/>
            <person name="Pelletier E."/>
            <person name="Niang G."/>
            <person name="Scheremetjew M."/>
            <person name="Finn R."/>
            <person name="Kale V."/>
            <person name="Holt S."/>
            <person name="Cochrane G."/>
            <person name="Meng A."/>
            <person name="Brown T."/>
            <person name="Cohen L."/>
        </authorList>
    </citation>
    <scope>NUCLEOTIDE SEQUENCE</scope>
    <source>
        <strain evidence="2">OF101</strain>
    </source>
</reference>
<dbReference type="EMBL" id="HBGE01068991">
    <property type="protein sequence ID" value="CAD9164619.1"/>
    <property type="molecule type" value="Transcribed_RNA"/>
</dbReference>
<accession>A0A7S1WF98</accession>